<dbReference type="FunFam" id="1.20.1070.10:FF:000096">
    <property type="entry name" value="Odorant receptor 131-2"/>
    <property type="match status" value="4"/>
</dbReference>
<feature type="transmembrane region" description="Helical" evidence="5">
    <location>
        <begin position="500"/>
        <end position="522"/>
    </location>
</feature>
<dbReference type="InterPro" id="IPR000276">
    <property type="entry name" value="GPCR_Rhodpsn"/>
</dbReference>
<feature type="transmembrane region" description="Helical" evidence="5">
    <location>
        <begin position="589"/>
        <end position="612"/>
    </location>
</feature>
<evidence type="ECO:0000256" key="5">
    <source>
        <dbReference type="SAM" id="Phobius"/>
    </source>
</evidence>
<feature type="transmembrane region" description="Helical" evidence="5">
    <location>
        <begin position="193"/>
        <end position="213"/>
    </location>
</feature>
<feature type="transmembrane region" description="Helical" evidence="5">
    <location>
        <begin position="265"/>
        <end position="293"/>
    </location>
</feature>
<feature type="transmembrane region" description="Helical" evidence="5">
    <location>
        <begin position="434"/>
        <end position="452"/>
    </location>
</feature>
<dbReference type="OrthoDB" id="6359945at2759"/>
<keyword evidence="4 5" id="KW-0472">Membrane</keyword>
<dbReference type="GO" id="GO:0004930">
    <property type="term" value="F:G protein-coupled receptor activity"/>
    <property type="evidence" value="ECO:0007669"/>
    <property type="project" value="InterPro"/>
</dbReference>
<feature type="transmembrane region" description="Helical" evidence="5">
    <location>
        <begin position="1053"/>
        <end position="1075"/>
    </location>
</feature>
<evidence type="ECO:0000256" key="3">
    <source>
        <dbReference type="ARBA" id="ARBA00022989"/>
    </source>
</evidence>
<keyword evidence="8" id="KW-1185">Reference proteome</keyword>
<feature type="transmembrane region" description="Helical" evidence="5">
    <location>
        <begin position="1123"/>
        <end position="1149"/>
    </location>
</feature>
<feature type="transmembrane region" description="Helical" evidence="5">
    <location>
        <begin position="714"/>
        <end position="739"/>
    </location>
</feature>
<protein>
    <submittedName>
        <fullName evidence="7">(Atlantic silverside) hypothetical protein</fullName>
    </submittedName>
</protein>
<feature type="transmembrane region" description="Helical" evidence="5">
    <location>
        <begin position="365"/>
        <end position="383"/>
    </location>
</feature>
<feature type="domain" description="G-protein coupled receptors family 1 profile" evidence="6">
    <location>
        <begin position="1149"/>
        <end position="1397"/>
    </location>
</feature>
<feature type="transmembrane region" description="Helical" evidence="5">
    <location>
        <begin position="60"/>
        <end position="83"/>
    </location>
</feature>
<feature type="transmembrane region" description="Helical" evidence="5">
    <location>
        <begin position="1013"/>
        <end position="1032"/>
    </location>
</feature>
<feature type="transmembrane region" description="Helical" evidence="5">
    <location>
        <begin position="836"/>
        <end position="857"/>
    </location>
</feature>
<feature type="transmembrane region" description="Helical" evidence="5">
    <location>
        <begin position="902"/>
        <end position="922"/>
    </location>
</feature>
<feature type="domain" description="G-protein coupled receptors family 1 profile" evidence="6">
    <location>
        <begin position="40"/>
        <end position="302"/>
    </location>
</feature>
<dbReference type="PANTHER" id="PTHR26451">
    <property type="entry name" value="G_PROTEIN_RECEP_F1_2 DOMAIN-CONTAINING PROTEIN"/>
    <property type="match status" value="1"/>
</dbReference>
<feature type="transmembrane region" description="Helical" evidence="5">
    <location>
        <begin position="473"/>
        <end position="494"/>
    </location>
</feature>
<evidence type="ECO:0000313" key="8">
    <source>
        <dbReference type="Proteomes" id="UP000677803"/>
    </source>
</evidence>
<evidence type="ECO:0000256" key="1">
    <source>
        <dbReference type="ARBA" id="ARBA00004370"/>
    </source>
</evidence>
<feature type="transmembrane region" description="Helical" evidence="5">
    <location>
        <begin position="559"/>
        <end position="577"/>
    </location>
</feature>
<reference evidence="7" key="1">
    <citation type="submission" date="2021-05" db="EMBL/GenBank/DDBJ databases">
        <authorList>
            <person name="Tigano A."/>
        </authorList>
    </citation>
    <scope>NUCLEOTIDE SEQUENCE</scope>
</reference>
<evidence type="ECO:0000256" key="2">
    <source>
        <dbReference type="ARBA" id="ARBA00022692"/>
    </source>
</evidence>
<evidence type="ECO:0000313" key="7">
    <source>
        <dbReference type="EMBL" id="CAG5978038.1"/>
    </source>
</evidence>
<feature type="transmembrane region" description="Helical" evidence="5">
    <location>
        <begin position="1305"/>
        <end position="1329"/>
    </location>
</feature>
<dbReference type="SUPFAM" id="SSF81321">
    <property type="entry name" value="Family A G protein-coupled receptor-like"/>
    <property type="match status" value="5"/>
</dbReference>
<feature type="transmembrane region" description="Helical" evidence="5">
    <location>
        <begin position="877"/>
        <end position="897"/>
    </location>
</feature>
<evidence type="ECO:0000259" key="6">
    <source>
        <dbReference type="PROSITE" id="PS50262"/>
    </source>
</evidence>
<feature type="transmembrane region" description="Helical" evidence="5">
    <location>
        <begin position="1199"/>
        <end position="1215"/>
    </location>
</feature>
<dbReference type="GO" id="GO:0016020">
    <property type="term" value="C:membrane"/>
    <property type="evidence" value="ECO:0007669"/>
    <property type="project" value="UniProtKB-SubCell"/>
</dbReference>
<accession>A0A8S4BP74</accession>
<dbReference type="GO" id="GO:0004984">
    <property type="term" value="F:olfactory receptor activity"/>
    <property type="evidence" value="ECO:0007669"/>
    <property type="project" value="TreeGrafter"/>
</dbReference>
<feature type="domain" description="G-protein coupled receptors family 1 profile" evidence="6">
    <location>
        <begin position="470"/>
        <end position="737"/>
    </location>
</feature>
<feature type="transmembrane region" description="Helical" evidence="5">
    <location>
        <begin position="1341"/>
        <end position="1359"/>
    </location>
</feature>
<keyword evidence="2 5" id="KW-0812">Transmembrane</keyword>
<feature type="transmembrane region" description="Helical" evidence="5">
    <location>
        <begin position="683"/>
        <end position="702"/>
    </location>
</feature>
<feature type="transmembrane region" description="Helical" evidence="5">
    <location>
        <begin position="928"/>
        <end position="945"/>
    </location>
</feature>
<proteinExistence type="predicted"/>
<feature type="transmembrane region" description="Helical" evidence="5">
    <location>
        <begin position="20"/>
        <end position="40"/>
    </location>
</feature>
<dbReference type="Pfam" id="PF00001">
    <property type="entry name" value="7tm_1"/>
    <property type="match status" value="4"/>
</dbReference>
<evidence type="ECO:0000256" key="4">
    <source>
        <dbReference type="ARBA" id="ARBA00023136"/>
    </source>
</evidence>
<feature type="transmembrane region" description="Helical" evidence="5">
    <location>
        <begin position="641"/>
        <end position="662"/>
    </location>
</feature>
<dbReference type="PROSITE" id="PS50262">
    <property type="entry name" value="G_PROTEIN_RECEP_F1_2"/>
    <property type="match status" value="4"/>
</dbReference>
<keyword evidence="3 5" id="KW-1133">Transmembrane helix</keyword>
<name>A0A8S4BP74_9TELE</name>
<dbReference type="CDD" id="cd00637">
    <property type="entry name" value="7tm_classA_rhodopsin-like"/>
    <property type="match status" value="4"/>
</dbReference>
<feature type="transmembrane region" description="Helical" evidence="5">
    <location>
        <begin position="957"/>
        <end position="980"/>
    </location>
</feature>
<organism evidence="7 8">
    <name type="scientific">Menidia menidia</name>
    <name type="common">Atlantic silverside</name>
    <dbReference type="NCBI Taxonomy" id="238744"/>
    <lineage>
        <taxon>Eukaryota</taxon>
        <taxon>Metazoa</taxon>
        <taxon>Chordata</taxon>
        <taxon>Craniata</taxon>
        <taxon>Vertebrata</taxon>
        <taxon>Euteleostomi</taxon>
        <taxon>Actinopterygii</taxon>
        <taxon>Neopterygii</taxon>
        <taxon>Teleostei</taxon>
        <taxon>Neoteleostei</taxon>
        <taxon>Acanthomorphata</taxon>
        <taxon>Ovalentaria</taxon>
        <taxon>Atherinomorphae</taxon>
        <taxon>Atheriniformes</taxon>
        <taxon>Atherinopsidae</taxon>
        <taxon>Menidiinae</taxon>
        <taxon>Menidia</taxon>
    </lineage>
</organism>
<dbReference type="InterPro" id="IPR017452">
    <property type="entry name" value="GPCR_Rhodpsn_7TM"/>
</dbReference>
<feature type="transmembrane region" description="Helical" evidence="5">
    <location>
        <begin position="1379"/>
        <end position="1399"/>
    </location>
</feature>
<comment type="caution">
    <text evidence="7">The sequence shown here is derived from an EMBL/GenBank/DDBJ whole genome shotgun (WGS) entry which is preliminary data.</text>
</comment>
<feature type="transmembrane region" description="Helical" evidence="5">
    <location>
        <begin position="234"/>
        <end position="253"/>
    </location>
</feature>
<feature type="transmembrane region" description="Helical" evidence="5">
    <location>
        <begin position="760"/>
        <end position="782"/>
    </location>
</feature>
<dbReference type="EMBL" id="CAJRST010033334">
    <property type="protein sequence ID" value="CAG5978038.1"/>
    <property type="molecule type" value="Genomic_DNA"/>
</dbReference>
<feature type="transmembrane region" description="Helical" evidence="5">
    <location>
        <begin position="140"/>
        <end position="163"/>
    </location>
</feature>
<sequence length="1431" mass="165867">MNSSSFAYNLSSAVPTRDSLSTAVAKNVIVLALGITINYINGTLIHTFRKHQIFYVNPRYILFIHLVLNDMIQLTAAISLFLLSYVFYKIHASLCCFIITFAIFTTLNTPLNLAVMAVECYIAVCFPLQHSRLCTVKRTYVLICCIWAVSAVSILPDIFIVLATEPERLFYSTTFCDRENMFRHPASLQKRNISYLIYLGGVWLTLLYTYFKIFVAAKAADSADGNIKKARNTILLHGFQLLLSMLTFVAPLFKLALMKWFPQYYIQILFVWYIITQIVSRAVSILTDVFIVLATDPERLFYSTIFCERDNLFRHPASVQKRDISYLIYLCGVWLTLLYTYFKIFVAAKAANAADGNIKKARNTVLLHGFQLLLSMLTFLAHLLKTALVSWFPRYYLHVLYVCHIFIQILPRFVSPIVYGLRDKTFKQYLKNGVWLTLLYTYFKIFVAAKAANSADGKIKKARNTILLHGFQLLLSMLTFVAPHLKIAFIKWFPKHFSEILFVSYIFIQILPRFFSPIVYGLRDKTLKQYLRNYVFYKIHASLCCFIITFAIFTTLNTPLNLAVMAVECYIAVCFPLQHSRLCTVKRTYVLICCIWAVSAVSILTDVFLVVATEPERLFYSTIFCVRDNLFRHPAIAQKRVFSYLIYLSGVWLTLLYTYFKIFVAAKAADSADGNIKKARNTILLHGFQLLLSMLTFVAPLFELALMNWFPQFYIHILFVWYIITQIASRFVSPIVYGLRDKTFKQYLKKYLCCTTKKGTQWFSLLLSMLTFVAPLLKIAFINWFPKNFSEVLFVWYIFIQIFPRFVSPIVYGLRDKTLKQYLRKYMLSTTVSRDPQHVAIIKNVVTVVLSACVIYINGTLLHTFRKHQVFNMNPRYILYIHLVINDIIMLILFVLLQVLSYVLFTLHVSFCVVMLMIAIISTLNNPLTLAAMAVECYLAVCFPLHHPRICTVKKTYIVIAVIWTLTSLAIVPDLFVILAEKPMDFFTSRLFCLRAGIFANPHLQTKYDVSNILFLVFVWATLFYTYFRILFAAQAASANAKKARNTVLLHGFQLLLCMLSYVHSISIQGLATFFPDDVRTIRYVISILIQILPRLISPIVYGLRDKIFRKHLRNYYKINTSFFIRDTYTTAFVKNLIVVLVWLILTYTNSTLVATFFRHQTFYEDPRYILFIHMVINDAIQLTVTITLFVLSYIFYRINVAFCCFFILVAVFTTRNTPVNLASMAIERYISICEPLRYGEICTVRRTYMVIGLIWFICVAPDITDLFVTLATESPSFFHESVFCLRQNVFKEPILAYKRQAFDIIYFSCVFLTLVFTYLKILFAARALSTQKASAQKARNTILLHGVQLAMCMLSYISPSVEIVLHIIFPGRILEIRYANYLIVYILPRFLSPIIYGVRDKKFRRYLRMHLLSFMCRNSRKEVVPVSKDN</sequence>
<feature type="transmembrane region" description="Helical" evidence="5">
    <location>
        <begin position="794"/>
        <end position="815"/>
    </location>
</feature>
<dbReference type="PRINTS" id="PR00237">
    <property type="entry name" value="GPCRRHODOPSN"/>
</dbReference>
<feature type="transmembrane region" description="Helical" evidence="5">
    <location>
        <begin position="324"/>
        <end position="345"/>
    </location>
</feature>
<feature type="transmembrane region" description="Helical" evidence="5">
    <location>
        <begin position="395"/>
        <end position="414"/>
    </location>
</feature>
<dbReference type="Proteomes" id="UP000677803">
    <property type="component" value="Unassembled WGS sequence"/>
</dbReference>
<feature type="transmembrane region" description="Helical" evidence="5">
    <location>
        <begin position="1081"/>
        <end position="1102"/>
    </location>
</feature>
<feature type="transmembrane region" description="Helical" evidence="5">
    <location>
        <begin position="534"/>
        <end position="553"/>
    </location>
</feature>
<comment type="subcellular location">
    <subcellularLocation>
        <location evidence="1">Membrane</location>
    </subcellularLocation>
</comment>
<feature type="domain" description="G-protein coupled receptors family 1 profile" evidence="6">
    <location>
        <begin position="857"/>
        <end position="1102"/>
    </location>
</feature>
<dbReference type="Gene3D" id="1.20.1070.10">
    <property type="entry name" value="Rhodopsin 7-helix transmembrane proteins"/>
    <property type="match status" value="4"/>
</dbReference>
<dbReference type="GO" id="GO:0005549">
    <property type="term" value="F:odorant binding"/>
    <property type="evidence" value="ECO:0007669"/>
    <property type="project" value="TreeGrafter"/>
</dbReference>
<gene>
    <name evidence="7" type="ORF">MMEN_LOCUS15952</name>
</gene>
<dbReference type="InterPro" id="IPR052921">
    <property type="entry name" value="GPCR1_Superfamily_Member"/>
</dbReference>
<feature type="non-terminal residue" evidence="7">
    <location>
        <position position="1"/>
    </location>
</feature>
<dbReference type="PANTHER" id="PTHR26451:SF974">
    <property type="entry name" value="ODORANT RECEPTOR"/>
    <property type="match status" value="1"/>
</dbReference>